<comment type="caution">
    <text evidence="1">The sequence shown here is derived from an EMBL/GenBank/DDBJ whole genome shotgun (WGS) entry which is preliminary data.</text>
</comment>
<reference evidence="2" key="1">
    <citation type="journal article" date="2023" name="Front. Plant Sci.">
        <title>Chromosomal-level genome assembly of Melastoma candidum provides insights into trichome evolution.</title>
        <authorList>
            <person name="Zhong Y."/>
            <person name="Wu W."/>
            <person name="Sun C."/>
            <person name="Zou P."/>
            <person name="Liu Y."/>
            <person name="Dai S."/>
            <person name="Zhou R."/>
        </authorList>
    </citation>
    <scope>NUCLEOTIDE SEQUENCE [LARGE SCALE GENOMIC DNA]</scope>
</reference>
<dbReference type="Proteomes" id="UP001057402">
    <property type="component" value="Chromosome 7"/>
</dbReference>
<sequence length="303" mass="33863">MLAKKLVQSCRGALWSVGGYMIAGWISKASGHWVWALWLPLLHLEYPRLLFWPQVFSPTPKPGEDGFVSPGQWLHGEARPGRTEAKREAVMGRLRIAVFGSVYLYRNKDKSKQTKGSGSTQRGGDWELVDLSRERAVEEAGVLEPRSLGRELRLTREIARGNLLEKAIILSKARPLNGLDPWMLSTGFQDCEGLDSIRLFIHFFSSYTGGSSRSRYSLLLLCILGGSSCSRYSSHYLIRLLGSFRLVLKNDMTKLEMPGTRQQIALNHHVGVPAVAALAVVDVVAGLLRRRPELRGLELLKQL</sequence>
<accession>A0ACB9NZM9</accession>
<proteinExistence type="predicted"/>
<evidence type="ECO:0000313" key="1">
    <source>
        <dbReference type="EMBL" id="KAI4340306.1"/>
    </source>
</evidence>
<name>A0ACB9NZM9_9MYRT</name>
<keyword evidence="2" id="KW-1185">Reference proteome</keyword>
<evidence type="ECO:0000313" key="2">
    <source>
        <dbReference type="Proteomes" id="UP001057402"/>
    </source>
</evidence>
<dbReference type="EMBL" id="CM042886">
    <property type="protein sequence ID" value="KAI4340306.1"/>
    <property type="molecule type" value="Genomic_DNA"/>
</dbReference>
<organism evidence="1 2">
    <name type="scientific">Melastoma candidum</name>
    <dbReference type="NCBI Taxonomy" id="119954"/>
    <lineage>
        <taxon>Eukaryota</taxon>
        <taxon>Viridiplantae</taxon>
        <taxon>Streptophyta</taxon>
        <taxon>Embryophyta</taxon>
        <taxon>Tracheophyta</taxon>
        <taxon>Spermatophyta</taxon>
        <taxon>Magnoliopsida</taxon>
        <taxon>eudicotyledons</taxon>
        <taxon>Gunneridae</taxon>
        <taxon>Pentapetalae</taxon>
        <taxon>rosids</taxon>
        <taxon>malvids</taxon>
        <taxon>Myrtales</taxon>
        <taxon>Melastomataceae</taxon>
        <taxon>Melastomatoideae</taxon>
        <taxon>Melastomateae</taxon>
        <taxon>Melastoma</taxon>
    </lineage>
</organism>
<protein>
    <submittedName>
        <fullName evidence="1">Uncharacterized protein</fullName>
    </submittedName>
</protein>
<gene>
    <name evidence="1" type="ORF">MLD38_025156</name>
</gene>